<reference evidence="1" key="1">
    <citation type="submission" date="2021-12" db="EMBL/GenBank/DDBJ databases">
        <authorList>
            <person name="Cha I.-T."/>
            <person name="Lee K.-E."/>
            <person name="Park S.-J."/>
        </authorList>
    </citation>
    <scope>NUCLEOTIDE SEQUENCE</scope>
    <source>
        <strain evidence="1">YSM-43</strain>
    </source>
</reference>
<gene>
    <name evidence="1" type="ORF">LXD69_13215</name>
</gene>
<proteinExistence type="predicted"/>
<keyword evidence="2" id="KW-1185">Reference proteome</keyword>
<name>A0ABY4HK96_9FLAO</name>
<accession>A0ABY4HK96</accession>
<organism evidence="1 2">
    <name type="scientific">Flavobacterium sediminilitoris</name>
    <dbReference type="NCBI Taxonomy" id="2024526"/>
    <lineage>
        <taxon>Bacteria</taxon>
        <taxon>Pseudomonadati</taxon>
        <taxon>Bacteroidota</taxon>
        <taxon>Flavobacteriia</taxon>
        <taxon>Flavobacteriales</taxon>
        <taxon>Flavobacteriaceae</taxon>
        <taxon>Flavobacterium</taxon>
    </lineage>
</organism>
<evidence type="ECO:0000313" key="1">
    <source>
        <dbReference type="EMBL" id="UOX32993.1"/>
    </source>
</evidence>
<evidence type="ECO:0000313" key="2">
    <source>
        <dbReference type="Proteomes" id="UP000830454"/>
    </source>
</evidence>
<dbReference type="EMBL" id="CP090145">
    <property type="protein sequence ID" value="UOX32993.1"/>
    <property type="molecule type" value="Genomic_DNA"/>
</dbReference>
<protein>
    <submittedName>
        <fullName evidence="1">Uncharacterized protein</fullName>
    </submittedName>
</protein>
<dbReference type="RefSeq" id="WP_246915755.1">
    <property type="nucleotide sequence ID" value="NZ_CP090145.1"/>
</dbReference>
<sequence length="154" mass="18485">MLKNLILFFFITVQFTFAQEKTIPQNQITAIKDAYNWTEEEYIIINYRFPKDYCSYENYGELEKSYTWLTNKVYTKVNPENHRNIFVYADKLAAKKILDNKTHYDDIGFYFLKNFFDKKGNCYGVLIINKNGQYKYILGEYSYIDIQNITDSLK</sequence>
<reference evidence="1" key="2">
    <citation type="submission" date="2022-04" db="EMBL/GenBank/DDBJ databases">
        <title>Complete Genome Sequence of Flavobacterium sediminilitoris YSM-43, Isolated from a Tidal Sediment.</title>
        <authorList>
            <person name="Lee P.A."/>
        </authorList>
    </citation>
    <scope>NUCLEOTIDE SEQUENCE</scope>
    <source>
        <strain evidence="1">YSM-43</strain>
    </source>
</reference>
<dbReference type="Proteomes" id="UP000830454">
    <property type="component" value="Chromosome"/>
</dbReference>